<evidence type="ECO:0000256" key="1">
    <source>
        <dbReference type="ARBA" id="ARBA00005006"/>
    </source>
</evidence>
<keyword evidence="6 10" id="KW-0317">Glutathione biosynthesis</keyword>
<dbReference type="UniPathway" id="UPA00142">
    <property type="reaction ID" value="UER00209"/>
</dbReference>
<proteinExistence type="inferred from homology"/>
<evidence type="ECO:0000256" key="9">
    <source>
        <dbReference type="ARBA" id="ARBA00048819"/>
    </source>
</evidence>
<dbReference type="SUPFAM" id="SSF55931">
    <property type="entry name" value="Glutamine synthetase/guanido kinase"/>
    <property type="match status" value="1"/>
</dbReference>
<evidence type="ECO:0000256" key="11">
    <source>
        <dbReference type="RuleBase" id="RU004391"/>
    </source>
</evidence>
<dbReference type="Gene3D" id="3.30.590.20">
    <property type="match status" value="1"/>
</dbReference>
<evidence type="ECO:0000256" key="2">
    <source>
        <dbReference type="ARBA" id="ARBA00008772"/>
    </source>
</evidence>
<evidence type="ECO:0000313" key="14">
    <source>
        <dbReference type="Proteomes" id="UP000029227"/>
    </source>
</evidence>
<dbReference type="GO" id="GO:0005829">
    <property type="term" value="C:cytosol"/>
    <property type="evidence" value="ECO:0007669"/>
    <property type="project" value="TreeGrafter"/>
</dbReference>
<dbReference type="GO" id="GO:0046872">
    <property type="term" value="F:metal ion binding"/>
    <property type="evidence" value="ECO:0007669"/>
    <property type="project" value="TreeGrafter"/>
</dbReference>
<dbReference type="InterPro" id="IPR014746">
    <property type="entry name" value="Gln_synth/guanido_kin_cat_dom"/>
</dbReference>
<accession>A0A090R3I8</accession>
<dbReference type="InterPro" id="IPR007370">
    <property type="entry name" value="Glu_cys_ligase"/>
</dbReference>
<feature type="domain" description="Glutamate--cysteine ligase" evidence="12">
    <location>
        <begin position="2"/>
        <end position="55"/>
    </location>
</feature>
<protein>
    <recommendedName>
        <fullName evidence="4 11">Glutamate--cysteine ligase</fullName>
        <ecNumber evidence="3 11">6.3.2.2</ecNumber>
    </recommendedName>
</protein>
<dbReference type="Pfam" id="PF04262">
    <property type="entry name" value="Glu_cys_ligase"/>
    <property type="match status" value="1"/>
</dbReference>
<dbReference type="PANTHER" id="PTHR38761">
    <property type="entry name" value="GLUTAMATE--CYSTEINE LIGASE"/>
    <property type="match status" value="1"/>
</dbReference>
<dbReference type="AlphaFoldDB" id="A0A090R3I8"/>
<dbReference type="eggNOG" id="COG2918">
    <property type="taxonomic scope" value="Bacteria"/>
</dbReference>
<evidence type="ECO:0000256" key="7">
    <source>
        <dbReference type="ARBA" id="ARBA00022741"/>
    </source>
</evidence>
<gene>
    <name evidence="13" type="ORF">JCM19237_5115</name>
</gene>
<reference evidence="13 14" key="1">
    <citation type="journal article" date="2014" name="Genome Announc.">
        <title>Draft Genome Sequences of Two Vibrionaceae Species, Vibrio ponticus C121 and Photobacterium aphoticum C119, Isolated as Coral Reef Microbiota.</title>
        <authorList>
            <person name="Al-saari N."/>
            <person name="Meirelles P.M."/>
            <person name="Mino S."/>
            <person name="Suda W."/>
            <person name="Oshima K."/>
            <person name="Hattori M."/>
            <person name="Ohkuma M."/>
            <person name="Thompson F.L."/>
            <person name="Gomez-Gil B."/>
            <person name="Sawabe T."/>
            <person name="Sawabe T."/>
        </authorList>
    </citation>
    <scope>NUCLEOTIDE SEQUENCE [LARGE SCALE GENOMIC DNA]</scope>
    <source>
        <strain evidence="13 14">JCM 19237</strain>
    </source>
</reference>
<name>A0A090R3I8_9GAMM</name>
<keyword evidence="7" id="KW-0547">Nucleotide-binding</keyword>
<dbReference type="STRING" id="754436.JCM19237_5115"/>
<evidence type="ECO:0000256" key="6">
    <source>
        <dbReference type="ARBA" id="ARBA00022684"/>
    </source>
</evidence>
<dbReference type="GO" id="GO:0006750">
    <property type="term" value="P:glutathione biosynthetic process"/>
    <property type="evidence" value="ECO:0007669"/>
    <property type="project" value="UniProtKB-UniPathway"/>
</dbReference>
<keyword evidence="8" id="KW-0067">ATP-binding</keyword>
<comment type="pathway">
    <text evidence="1 11">Sulfur metabolism; glutathione biosynthesis; glutathione from L-cysteine and L-glutamate: step 1/2.</text>
</comment>
<evidence type="ECO:0000256" key="3">
    <source>
        <dbReference type="ARBA" id="ARBA00012220"/>
    </source>
</evidence>
<evidence type="ECO:0000259" key="12">
    <source>
        <dbReference type="Pfam" id="PF04262"/>
    </source>
</evidence>
<organism evidence="13 14">
    <name type="scientific">Photobacterium aphoticum</name>
    <dbReference type="NCBI Taxonomy" id="754436"/>
    <lineage>
        <taxon>Bacteria</taxon>
        <taxon>Pseudomonadati</taxon>
        <taxon>Pseudomonadota</taxon>
        <taxon>Gammaproteobacteria</taxon>
        <taxon>Vibrionales</taxon>
        <taxon>Vibrionaceae</taxon>
        <taxon>Photobacterium</taxon>
    </lineage>
</organism>
<comment type="similarity">
    <text evidence="2">Belongs to the glutamate--cysteine ligase type 1 family. Type 1 subfamily.</text>
</comment>
<dbReference type="InterPro" id="IPR006334">
    <property type="entry name" value="Glut_cys_ligase"/>
</dbReference>
<dbReference type="EC" id="6.3.2.2" evidence="3 11"/>
<dbReference type="PANTHER" id="PTHR38761:SF1">
    <property type="entry name" value="GLUTAMATE--CYSTEINE LIGASE"/>
    <property type="match status" value="1"/>
</dbReference>
<comment type="catalytic activity">
    <reaction evidence="9 11">
        <text>L-cysteine + L-glutamate + ATP = gamma-L-glutamyl-L-cysteine + ADP + phosphate + H(+)</text>
        <dbReference type="Rhea" id="RHEA:13285"/>
        <dbReference type="ChEBI" id="CHEBI:15378"/>
        <dbReference type="ChEBI" id="CHEBI:29985"/>
        <dbReference type="ChEBI" id="CHEBI:30616"/>
        <dbReference type="ChEBI" id="CHEBI:35235"/>
        <dbReference type="ChEBI" id="CHEBI:43474"/>
        <dbReference type="ChEBI" id="CHEBI:58173"/>
        <dbReference type="ChEBI" id="CHEBI:456216"/>
        <dbReference type="EC" id="6.3.2.2"/>
    </reaction>
</comment>
<dbReference type="GO" id="GO:0005524">
    <property type="term" value="F:ATP binding"/>
    <property type="evidence" value="ECO:0007669"/>
    <property type="project" value="UniProtKB-KW"/>
</dbReference>
<evidence type="ECO:0000313" key="13">
    <source>
        <dbReference type="EMBL" id="GAL02222.1"/>
    </source>
</evidence>
<evidence type="ECO:0000256" key="10">
    <source>
        <dbReference type="RuleBase" id="RU003544"/>
    </source>
</evidence>
<dbReference type="GO" id="GO:0004357">
    <property type="term" value="F:glutamate-cysteine ligase activity"/>
    <property type="evidence" value="ECO:0007669"/>
    <property type="project" value="UniProtKB-EC"/>
</dbReference>
<keyword evidence="5 10" id="KW-0436">Ligase</keyword>
<evidence type="ECO:0000256" key="4">
    <source>
        <dbReference type="ARBA" id="ARBA00014618"/>
    </source>
</evidence>
<evidence type="ECO:0000256" key="8">
    <source>
        <dbReference type="ARBA" id="ARBA00022840"/>
    </source>
</evidence>
<dbReference type="Proteomes" id="UP000029227">
    <property type="component" value="Unassembled WGS sequence"/>
</dbReference>
<comment type="caution">
    <text evidence="13">The sequence shown here is derived from an EMBL/GenBank/DDBJ whole genome shotgun (WGS) entry which is preliminary data.</text>
</comment>
<evidence type="ECO:0000256" key="5">
    <source>
        <dbReference type="ARBA" id="ARBA00022598"/>
    </source>
</evidence>
<sequence length="204" mass="22214">MEYVELRSVDNNPYLPVGIDESQSHFLDAFLTYCALAPSPELEPEEMAIIQLRQELVATEGRKPGLMLPTVDGAQPLAAMGESLLAAMQPLVAALDSAYGMPEAGYQSSLQRQQDKFADSTLTPSAQLLADLQRDGVSYRTFVLQLAQQHHAVLQQAAVNADDVAQLQALAVSSIAAQQQKEAQDTLSFDDFLREKNTLSSTCE</sequence>
<dbReference type="EMBL" id="BBMN01000001">
    <property type="protein sequence ID" value="GAL02222.1"/>
    <property type="molecule type" value="Genomic_DNA"/>
</dbReference>